<dbReference type="Gene3D" id="2.40.50.100">
    <property type="match status" value="2"/>
</dbReference>
<dbReference type="GO" id="GO:0030151">
    <property type="term" value="F:molybdenum ion binding"/>
    <property type="evidence" value="ECO:0007669"/>
    <property type="project" value="UniProtKB-UniRule"/>
</dbReference>
<dbReference type="Gene3D" id="1.10.10.10">
    <property type="entry name" value="Winged helix-like DNA-binding domain superfamily/Winged helix DNA-binding domain"/>
    <property type="match status" value="1"/>
</dbReference>
<comment type="similarity">
    <text evidence="1 5">Belongs to the ModE family.</text>
</comment>
<feature type="domain" description="Mop" evidence="7">
    <location>
        <begin position="124"/>
        <end position="190"/>
    </location>
</feature>
<dbReference type="SUPFAM" id="SSF46785">
    <property type="entry name" value="Winged helix' DNA-binding domain"/>
    <property type="match status" value="1"/>
</dbReference>
<sequence>MAIEALVTLKGENVPAVGRERLRLLEAVAREGSISAGARAVGITYKAAWDGLDAMANLFGKPLLVGRAGGRAGGGATLTATGYSVIEAFRRMEAEMARVLRTIEPELAEAGVSPLDLVSGFLMKTSARNAIRGSIINIVSDTLSAEVEISVSPQTTIHSLVTHASMEELGLCAGRPVTLLIKAPFVAIATGKTAPKTSARNCINGIVSRCEASTVSAEIVLDIGAGKTLAASVTAQSAKSLRLSPGKPAFALFDAAHVIIAIN</sequence>
<dbReference type="InterPro" id="IPR005116">
    <property type="entry name" value="Transp-assoc_OB_typ1"/>
</dbReference>
<evidence type="ECO:0000256" key="6">
    <source>
        <dbReference type="PIRSR" id="PIRSR005763-1"/>
    </source>
</evidence>
<evidence type="ECO:0000313" key="9">
    <source>
        <dbReference type="Proteomes" id="UP000189940"/>
    </source>
</evidence>
<dbReference type="EMBL" id="MWPQ01000044">
    <property type="protein sequence ID" value="OPH82552.1"/>
    <property type="molecule type" value="Genomic_DNA"/>
</dbReference>
<dbReference type="InterPro" id="IPR000847">
    <property type="entry name" value="LysR_HTH_N"/>
</dbReference>
<feature type="region of interest" description="Required for dimer formation and molybdate binding" evidence="6">
    <location>
        <begin position="125"/>
        <end position="133"/>
    </location>
</feature>
<evidence type="ECO:0000313" key="8">
    <source>
        <dbReference type="EMBL" id="OPH82552.1"/>
    </source>
</evidence>
<dbReference type="PANTHER" id="PTHR30432:SF1">
    <property type="entry name" value="DNA-BINDING TRANSCRIPTIONAL DUAL REGULATOR MODE"/>
    <property type="match status" value="1"/>
</dbReference>
<dbReference type="PANTHER" id="PTHR30432">
    <property type="entry name" value="TRANSCRIPTIONAL REGULATOR MODE"/>
    <property type="match status" value="1"/>
</dbReference>
<dbReference type="GO" id="GO:0003700">
    <property type="term" value="F:DNA-binding transcription factor activity"/>
    <property type="evidence" value="ECO:0007669"/>
    <property type="project" value="InterPro"/>
</dbReference>
<evidence type="ECO:0000256" key="5">
    <source>
        <dbReference type="PIRNR" id="PIRNR005763"/>
    </source>
</evidence>
<proteinExistence type="inferred from homology"/>
<name>A0A1V4HYA3_NITVU</name>
<keyword evidence="4" id="KW-0677">Repeat</keyword>
<accession>A0A1V4HYA3</accession>
<reference evidence="8 9" key="1">
    <citation type="submission" date="2017-02" db="EMBL/GenBank/DDBJ databases">
        <title>Genome sequence of the nitrite-oxidizing bacterium Nitrobacter vulgaris strain Ab1.</title>
        <authorList>
            <person name="Mellbye B.L."/>
            <person name="Davis E.W."/>
            <person name="Spieck E."/>
            <person name="Chang J.H."/>
            <person name="Bottomley P.J."/>
            <person name="Sayavedra-Soto L.A."/>
        </authorList>
    </citation>
    <scope>NUCLEOTIDE SEQUENCE [LARGE SCALE GENOMIC DNA]</scope>
    <source>
        <strain evidence="8 9">Ab1</strain>
    </source>
</reference>
<evidence type="ECO:0000259" key="7">
    <source>
        <dbReference type="PROSITE" id="PS51866"/>
    </source>
</evidence>
<evidence type="ECO:0000256" key="4">
    <source>
        <dbReference type="ARBA" id="ARBA00022737"/>
    </source>
</evidence>
<dbReference type="STRING" id="29421.B2M20_12275"/>
<dbReference type="RefSeq" id="WP_079447321.1">
    <property type="nucleotide sequence ID" value="NZ_MWPQ01000044.1"/>
</dbReference>
<dbReference type="PROSITE" id="PS51866">
    <property type="entry name" value="MOP"/>
    <property type="match status" value="2"/>
</dbReference>
<dbReference type="InterPro" id="IPR051815">
    <property type="entry name" value="Molybdate_resp_trans_reg"/>
</dbReference>
<comment type="caution">
    <text evidence="8">The sequence shown here is derived from an EMBL/GenBank/DDBJ whole genome shotgun (WGS) entry which is preliminary data.</text>
</comment>
<dbReference type="InterPro" id="IPR036388">
    <property type="entry name" value="WH-like_DNA-bd_sf"/>
</dbReference>
<keyword evidence="2 5" id="KW-0813">Transport</keyword>
<evidence type="ECO:0000256" key="3">
    <source>
        <dbReference type="ARBA" id="ARBA00022505"/>
    </source>
</evidence>
<evidence type="ECO:0000256" key="1">
    <source>
        <dbReference type="ARBA" id="ARBA00008110"/>
    </source>
</evidence>
<dbReference type="NCBIfam" id="TIGR00638">
    <property type="entry name" value="Mop"/>
    <property type="match status" value="2"/>
</dbReference>
<organism evidence="8 9">
    <name type="scientific">Nitrobacter vulgaris</name>
    <dbReference type="NCBI Taxonomy" id="29421"/>
    <lineage>
        <taxon>Bacteria</taxon>
        <taxon>Pseudomonadati</taxon>
        <taxon>Pseudomonadota</taxon>
        <taxon>Alphaproteobacteria</taxon>
        <taxon>Hyphomicrobiales</taxon>
        <taxon>Nitrobacteraceae</taxon>
        <taxon>Nitrobacter</taxon>
    </lineage>
</organism>
<dbReference type="Pfam" id="PF00126">
    <property type="entry name" value="HTH_1"/>
    <property type="match status" value="1"/>
</dbReference>
<dbReference type="InterPro" id="IPR036390">
    <property type="entry name" value="WH_DNA-bd_sf"/>
</dbReference>
<feature type="domain" description="Mop" evidence="7">
    <location>
        <begin position="196"/>
        <end position="262"/>
    </location>
</feature>
<keyword evidence="9" id="KW-1185">Reference proteome</keyword>
<dbReference type="Pfam" id="PF03459">
    <property type="entry name" value="TOBE"/>
    <property type="match status" value="2"/>
</dbReference>
<dbReference type="PIRSF" id="PIRSF005763">
    <property type="entry name" value="Txn_reg_ModE"/>
    <property type="match status" value="1"/>
</dbReference>
<dbReference type="Proteomes" id="UP000189940">
    <property type="component" value="Unassembled WGS sequence"/>
</dbReference>
<dbReference type="OrthoDB" id="9800709at2"/>
<dbReference type="AlphaFoldDB" id="A0A1V4HYA3"/>
<keyword evidence="3 5" id="KW-0500">Molybdenum</keyword>
<dbReference type="GO" id="GO:0015689">
    <property type="term" value="P:molybdate ion transport"/>
    <property type="evidence" value="ECO:0007669"/>
    <property type="project" value="UniProtKB-UniRule"/>
</dbReference>
<evidence type="ECO:0000256" key="2">
    <source>
        <dbReference type="ARBA" id="ARBA00022448"/>
    </source>
</evidence>
<dbReference type="InterPro" id="IPR008995">
    <property type="entry name" value="Mo/tungstate-bd_C_term_dom"/>
</dbReference>
<dbReference type="InterPro" id="IPR016462">
    <property type="entry name" value="ModE"/>
</dbReference>
<dbReference type="InterPro" id="IPR004606">
    <property type="entry name" value="Mop_domain"/>
</dbReference>
<gene>
    <name evidence="8" type="ORF">B2M20_12275</name>
</gene>
<protein>
    <submittedName>
        <fullName evidence="8">Molybdenum-dependent transcriptional regulator</fullName>
    </submittedName>
</protein>
<dbReference type="SUPFAM" id="SSF50331">
    <property type="entry name" value="MOP-like"/>
    <property type="match status" value="2"/>
</dbReference>